<dbReference type="EMBL" id="QTSX02006608">
    <property type="protein sequence ID" value="KAJ9052763.1"/>
    <property type="molecule type" value="Genomic_DNA"/>
</dbReference>
<dbReference type="Proteomes" id="UP001165960">
    <property type="component" value="Unassembled WGS sequence"/>
</dbReference>
<reference evidence="1" key="1">
    <citation type="submission" date="2022-04" db="EMBL/GenBank/DDBJ databases">
        <title>Genome of the entomopathogenic fungus Entomophthora muscae.</title>
        <authorList>
            <person name="Elya C."/>
            <person name="Lovett B.R."/>
            <person name="Lee E."/>
            <person name="Macias A.M."/>
            <person name="Hajek A.E."/>
            <person name="De Bivort B.L."/>
            <person name="Kasson M.T."/>
            <person name="De Fine Licht H.H."/>
            <person name="Stajich J.E."/>
        </authorList>
    </citation>
    <scope>NUCLEOTIDE SEQUENCE</scope>
    <source>
        <strain evidence="1">Berkeley</strain>
    </source>
</reference>
<organism evidence="1 2">
    <name type="scientific">Entomophthora muscae</name>
    <dbReference type="NCBI Taxonomy" id="34485"/>
    <lineage>
        <taxon>Eukaryota</taxon>
        <taxon>Fungi</taxon>
        <taxon>Fungi incertae sedis</taxon>
        <taxon>Zoopagomycota</taxon>
        <taxon>Entomophthoromycotina</taxon>
        <taxon>Entomophthoromycetes</taxon>
        <taxon>Entomophthorales</taxon>
        <taxon>Entomophthoraceae</taxon>
        <taxon>Entomophthora</taxon>
    </lineage>
</organism>
<protein>
    <submittedName>
        <fullName evidence="1">Uncharacterized protein</fullName>
    </submittedName>
</protein>
<comment type="caution">
    <text evidence="1">The sequence shown here is derived from an EMBL/GenBank/DDBJ whole genome shotgun (WGS) entry which is preliminary data.</text>
</comment>
<evidence type="ECO:0000313" key="2">
    <source>
        <dbReference type="Proteomes" id="UP001165960"/>
    </source>
</evidence>
<keyword evidence="2" id="KW-1185">Reference proteome</keyword>
<name>A0ACC2RRW3_9FUNG</name>
<evidence type="ECO:0000313" key="1">
    <source>
        <dbReference type="EMBL" id="KAJ9052763.1"/>
    </source>
</evidence>
<gene>
    <name evidence="1" type="ORF">DSO57_1030979</name>
</gene>
<accession>A0ACC2RRW3</accession>
<sequence length="166" mass="18205">MLMSIREIAAAMGFAKSTVAATLRAHTNCGPSTKKTPTGARTLTKGDTAHPLMMAIMECDPWMPLVQVHLQLGLHGIFTNKRTVNLWMHRVVVASRILSNQVLGGPSLVDTDPYNLTIINFIKERAMRACNDVIILSGTVVSLTPLNLTPWYLTKCRVPGSQVPHM</sequence>
<proteinExistence type="predicted"/>